<dbReference type="InterPro" id="IPR025660">
    <property type="entry name" value="Pept_his_AS"/>
</dbReference>
<proteinExistence type="inferred from homology"/>
<dbReference type="AlphaFoldDB" id="A0AAW0XS68"/>
<keyword evidence="3" id="KW-0378">Hydrolase</keyword>
<evidence type="ECO:0000256" key="2">
    <source>
        <dbReference type="ARBA" id="ARBA00022670"/>
    </source>
</evidence>
<evidence type="ECO:0000256" key="3">
    <source>
        <dbReference type="ARBA" id="ARBA00022801"/>
    </source>
</evidence>
<feature type="domain" description="Cathepsin propeptide inhibitor" evidence="9">
    <location>
        <begin position="24"/>
        <end position="84"/>
    </location>
</feature>
<evidence type="ECO:0000256" key="4">
    <source>
        <dbReference type="ARBA" id="ARBA00022807"/>
    </source>
</evidence>
<evidence type="ECO:0000256" key="1">
    <source>
        <dbReference type="ARBA" id="ARBA00008455"/>
    </source>
</evidence>
<feature type="chain" id="PRO_5043497468" description="Cathepsin L" evidence="7">
    <location>
        <begin position="18"/>
        <end position="328"/>
    </location>
</feature>
<dbReference type="CDD" id="cd02248">
    <property type="entry name" value="Peptidase_C1A"/>
    <property type="match status" value="1"/>
</dbReference>
<dbReference type="Proteomes" id="UP001445076">
    <property type="component" value="Unassembled WGS sequence"/>
</dbReference>
<dbReference type="InterPro" id="IPR039417">
    <property type="entry name" value="Peptidase_C1A_papain-like"/>
</dbReference>
<dbReference type="PRINTS" id="PR00705">
    <property type="entry name" value="PAPAIN"/>
</dbReference>
<keyword evidence="6" id="KW-1015">Disulfide bond</keyword>
<feature type="domain" description="Peptidase C1A papain C-terminal" evidence="8">
    <location>
        <begin position="112"/>
        <end position="327"/>
    </location>
</feature>
<evidence type="ECO:0000256" key="7">
    <source>
        <dbReference type="SAM" id="SignalP"/>
    </source>
</evidence>
<evidence type="ECO:0008006" key="12">
    <source>
        <dbReference type="Google" id="ProtNLM"/>
    </source>
</evidence>
<dbReference type="FunFam" id="3.90.70.10:FF:000006">
    <property type="entry name" value="Cathepsin S"/>
    <property type="match status" value="1"/>
</dbReference>
<dbReference type="Pfam" id="PF08246">
    <property type="entry name" value="Inhibitor_I29"/>
    <property type="match status" value="1"/>
</dbReference>
<protein>
    <recommendedName>
        <fullName evidence="12">Cathepsin L</fullName>
    </recommendedName>
</protein>
<evidence type="ECO:0000259" key="9">
    <source>
        <dbReference type="SMART" id="SM00848"/>
    </source>
</evidence>
<evidence type="ECO:0000256" key="6">
    <source>
        <dbReference type="ARBA" id="ARBA00023157"/>
    </source>
</evidence>
<feature type="non-terminal residue" evidence="10">
    <location>
        <position position="1"/>
    </location>
</feature>
<dbReference type="InterPro" id="IPR038765">
    <property type="entry name" value="Papain-like_cys_pep_sf"/>
</dbReference>
<dbReference type="GO" id="GO:0008234">
    <property type="term" value="F:cysteine-type peptidase activity"/>
    <property type="evidence" value="ECO:0007669"/>
    <property type="project" value="UniProtKB-KW"/>
</dbReference>
<keyword evidence="5" id="KW-0865">Zymogen</keyword>
<comment type="similarity">
    <text evidence="1">Belongs to the peptidase C1 family.</text>
</comment>
<dbReference type="InterPro" id="IPR013201">
    <property type="entry name" value="Prot_inhib_I29"/>
</dbReference>
<dbReference type="Gene3D" id="3.90.70.10">
    <property type="entry name" value="Cysteine proteinases"/>
    <property type="match status" value="1"/>
</dbReference>
<dbReference type="SMART" id="SM00848">
    <property type="entry name" value="Inhibitor_I29"/>
    <property type="match status" value="1"/>
</dbReference>
<evidence type="ECO:0000259" key="8">
    <source>
        <dbReference type="SMART" id="SM00645"/>
    </source>
</evidence>
<reference evidence="10 11" key="1">
    <citation type="journal article" date="2024" name="BMC Genomics">
        <title>Genome assembly of redclaw crayfish (Cherax quadricarinatus) provides insights into its immune adaptation and hypoxia tolerance.</title>
        <authorList>
            <person name="Liu Z."/>
            <person name="Zheng J."/>
            <person name="Li H."/>
            <person name="Fang K."/>
            <person name="Wang S."/>
            <person name="He J."/>
            <person name="Zhou D."/>
            <person name="Weng S."/>
            <person name="Chi M."/>
            <person name="Gu Z."/>
            <person name="He J."/>
            <person name="Li F."/>
            <person name="Wang M."/>
        </authorList>
    </citation>
    <scope>NUCLEOTIDE SEQUENCE [LARGE SCALE GENOMIC DNA]</scope>
    <source>
        <strain evidence="10">ZL_2023a</strain>
    </source>
</reference>
<keyword evidence="11" id="KW-1185">Reference proteome</keyword>
<dbReference type="PROSITE" id="PS00139">
    <property type="entry name" value="THIOL_PROTEASE_CYS"/>
    <property type="match status" value="1"/>
</dbReference>
<dbReference type="GO" id="GO:0006508">
    <property type="term" value="P:proteolysis"/>
    <property type="evidence" value="ECO:0007669"/>
    <property type="project" value="UniProtKB-KW"/>
</dbReference>
<keyword evidence="2" id="KW-0645">Protease</keyword>
<feature type="signal peptide" evidence="7">
    <location>
        <begin position="1"/>
        <end position="17"/>
    </location>
</feature>
<evidence type="ECO:0000313" key="10">
    <source>
        <dbReference type="EMBL" id="KAK8742302.1"/>
    </source>
</evidence>
<dbReference type="InterPro" id="IPR013128">
    <property type="entry name" value="Peptidase_C1A"/>
</dbReference>
<name>A0AAW0XS68_CHEQU</name>
<keyword evidence="4" id="KW-0788">Thiol protease</keyword>
<evidence type="ECO:0000256" key="5">
    <source>
        <dbReference type="ARBA" id="ARBA00023145"/>
    </source>
</evidence>
<organism evidence="10 11">
    <name type="scientific">Cherax quadricarinatus</name>
    <name type="common">Australian red claw crayfish</name>
    <dbReference type="NCBI Taxonomy" id="27406"/>
    <lineage>
        <taxon>Eukaryota</taxon>
        <taxon>Metazoa</taxon>
        <taxon>Ecdysozoa</taxon>
        <taxon>Arthropoda</taxon>
        <taxon>Crustacea</taxon>
        <taxon>Multicrustacea</taxon>
        <taxon>Malacostraca</taxon>
        <taxon>Eumalacostraca</taxon>
        <taxon>Eucarida</taxon>
        <taxon>Decapoda</taxon>
        <taxon>Pleocyemata</taxon>
        <taxon>Astacidea</taxon>
        <taxon>Parastacoidea</taxon>
        <taxon>Parastacidae</taxon>
        <taxon>Cherax</taxon>
    </lineage>
</organism>
<dbReference type="PANTHER" id="PTHR12411">
    <property type="entry name" value="CYSTEINE PROTEASE FAMILY C1-RELATED"/>
    <property type="match status" value="1"/>
</dbReference>
<dbReference type="SUPFAM" id="SSF54001">
    <property type="entry name" value="Cysteine proteinases"/>
    <property type="match status" value="1"/>
</dbReference>
<gene>
    <name evidence="10" type="ORF">OTU49_001787</name>
</gene>
<dbReference type="SMART" id="SM00645">
    <property type="entry name" value="Pept_C1"/>
    <property type="match status" value="1"/>
</dbReference>
<dbReference type="EMBL" id="JARKIK010000028">
    <property type="protein sequence ID" value="KAK8742302.1"/>
    <property type="molecule type" value="Genomic_DNA"/>
</dbReference>
<dbReference type="InterPro" id="IPR000668">
    <property type="entry name" value="Peptidase_C1A_C"/>
</dbReference>
<comment type="caution">
    <text evidence="10">The sequence shown here is derived from an EMBL/GenBank/DDBJ whole genome shotgun (WGS) entry which is preliminary data.</text>
</comment>
<accession>A0AAW0XS68</accession>
<dbReference type="Pfam" id="PF00112">
    <property type="entry name" value="Peptidase_C1"/>
    <property type="match status" value="1"/>
</dbReference>
<keyword evidence="7" id="KW-0732">Signal</keyword>
<dbReference type="InterPro" id="IPR000169">
    <property type="entry name" value="Pept_cys_AS"/>
</dbReference>
<dbReference type="PROSITE" id="PS00639">
    <property type="entry name" value="THIOL_PROTEASE_HIS"/>
    <property type="match status" value="1"/>
</dbReference>
<evidence type="ECO:0000313" key="11">
    <source>
        <dbReference type="Proteomes" id="UP001445076"/>
    </source>
</evidence>
<sequence>KMKVAALLVCWLALASATGTLTPWDVFKIRYGRQYADAAEEGYRQSVFEENQKMIDDFNARYENGEVTFTLKMNQFGDMTLEEFSATMNGYKRPEGRRSVAQYTPEDDGFPRATALDWRDKGAVTDVKNQEQCGSCWAFSATGSLEGQHFLKTGQLVSLSEQNLVDCSNDYGNEGCAGGLMDLAFQYIQDNDGIDTEDSYPYEAEDGKCRFSADNVGATCAGYVDIPEGNETALLSAVIAVGPISVGIDASHQSFQFYDNGVYFEPNCSTTFLDHGVLAIGYGTSDGGDFYLVKNSWGKTWGTQGYIQMSRNKNNNCGIATQASYPLV</sequence>